<evidence type="ECO:0000313" key="5">
    <source>
        <dbReference type="Proteomes" id="UP000003295"/>
    </source>
</evidence>
<evidence type="ECO:0000256" key="1">
    <source>
        <dbReference type="PROSITE-ProRule" id="PRU00169"/>
    </source>
</evidence>
<organism evidence="4 5">
    <name type="scientific">Collinsella intestinalis DSM 13280</name>
    <dbReference type="NCBI Taxonomy" id="521003"/>
    <lineage>
        <taxon>Bacteria</taxon>
        <taxon>Bacillati</taxon>
        <taxon>Actinomycetota</taxon>
        <taxon>Coriobacteriia</taxon>
        <taxon>Coriobacteriales</taxon>
        <taxon>Coriobacteriaceae</taxon>
        <taxon>Collinsella</taxon>
    </lineage>
</organism>
<accession>C4FAQ3</accession>
<dbReference type="InterPro" id="IPR046947">
    <property type="entry name" value="LytR-like"/>
</dbReference>
<feature type="domain" description="Response regulatory" evidence="2">
    <location>
        <begin position="21"/>
        <end position="135"/>
    </location>
</feature>
<dbReference type="Gene3D" id="2.40.50.1020">
    <property type="entry name" value="LytTr DNA-binding domain"/>
    <property type="match status" value="1"/>
</dbReference>
<dbReference type="GO" id="GO:0000156">
    <property type="term" value="F:phosphorelay response regulator activity"/>
    <property type="evidence" value="ECO:0007669"/>
    <property type="project" value="InterPro"/>
</dbReference>
<dbReference type="InterPro" id="IPR007492">
    <property type="entry name" value="LytTR_DNA-bd_dom"/>
</dbReference>
<dbReference type="Proteomes" id="UP000003295">
    <property type="component" value="Unassembled WGS sequence"/>
</dbReference>
<evidence type="ECO:0000313" key="4">
    <source>
        <dbReference type="EMBL" id="EEP44187.1"/>
    </source>
</evidence>
<dbReference type="SUPFAM" id="SSF52172">
    <property type="entry name" value="CheY-like"/>
    <property type="match status" value="1"/>
</dbReference>
<dbReference type="STRING" id="521003.COLINT_03148"/>
<dbReference type="Gene3D" id="3.40.50.2300">
    <property type="match status" value="1"/>
</dbReference>
<dbReference type="HOGENOM" id="CLU_000445_14_1_11"/>
<feature type="domain" description="HTH LytTR-type" evidence="3">
    <location>
        <begin position="152"/>
        <end position="258"/>
    </location>
</feature>
<reference evidence="4 5" key="1">
    <citation type="submission" date="2009-04" db="EMBL/GenBank/DDBJ databases">
        <authorList>
            <person name="Weinstock G."/>
            <person name="Sodergren E."/>
            <person name="Clifton S."/>
            <person name="Fulton L."/>
            <person name="Fulton B."/>
            <person name="Courtney L."/>
            <person name="Fronick C."/>
            <person name="Harrison M."/>
            <person name="Strong C."/>
            <person name="Farmer C."/>
            <person name="Delahaunty K."/>
            <person name="Markovic C."/>
            <person name="Hall O."/>
            <person name="Minx P."/>
            <person name="Tomlinson C."/>
            <person name="Mitreva M."/>
            <person name="Nelson J."/>
            <person name="Hou S."/>
            <person name="Wollam A."/>
            <person name="Pepin K.H."/>
            <person name="Johnson M."/>
            <person name="Bhonagiri V."/>
            <person name="Nash W.E."/>
            <person name="Warren W."/>
            <person name="Chinwalla A."/>
            <person name="Mardis E.R."/>
            <person name="Wilson R.K."/>
        </authorList>
    </citation>
    <scope>NUCLEOTIDE SEQUENCE [LARGE SCALE GENOMIC DNA]</scope>
    <source>
        <strain evidence="4 5">DSM 13280</strain>
    </source>
</reference>
<dbReference type="EMBL" id="ABXH02000019">
    <property type="protein sequence ID" value="EEP44187.1"/>
    <property type="molecule type" value="Genomic_DNA"/>
</dbReference>
<name>C4FAQ3_9ACTN</name>
<dbReference type="PANTHER" id="PTHR37299:SF1">
    <property type="entry name" value="STAGE 0 SPORULATION PROTEIN A HOMOLOG"/>
    <property type="match status" value="1"/>
</dbReference>
<evidence type="ECO:0000259" key="3">
    <source>
        <dbReference type="PROSITE" id="PS50930"/>
    </source>
</evidence>
<dbReference type="Pfam" id="PF04397">
    <property type="entry name" value="LytTR"/>
    <property type="match status" value="1"/>
</dbReference>
<dbReference type="AlphaFoldDB" id="C4FAQ3"/>
<dbReference type="GO" id="GO:0003677">
    <property type="term" value="F:DNA binding"/>
    <property type="evidence" value="ECO:0007669"/>
    <property type="project" value="InterPro"/>
</dbReference>
<comment type="caution">
    <text evidence="4">The sequence shown here is derived from an EMBL/GenBank/DDBJ whole genome shotgun (WGS) entry which is preliminary data.</text>
</comment>
<feature type="modified residue" description="4-aspartylphosphate" evidence="1">
    <location>
        <position position="72"/>
    </location>
</feature>
<dbReference type="SMART" id="SM00448">
    <property type="entry name" value="REC"/>
    <property type="match status" value="1"/>
</dbReference>
<dbReference type="PROSITE" id="PS50110">
    <property type="entry name" value="RESPONSE_REGULATORY"/>
    <property type="match status" value="1"/>
</dbReference>
<evidence type="ECO:0000259" key="2">
    <source>
        <dbReference type="PROSITE" id="PS50110"/>
    </source>
</evidence>
<dbReference type="PROSITE" id="PS50930">
    <property type="entry name" value="HTH_LYTTR"/>
    <property type="match status" value="1"/>
</dbReference>
<dbReference type="SMART" id="SM00850">
    <property type="entry name" value="LytTR"/>
    <property type="match status" value="1"/>
</dbReference>
<proteinExistence type="predicted"/>
<dbReference type="eggNOG" id="COG3279">
    <property type="taxonomic scope" value="Bacteria"/>
</dbReference>
<protein>
    <submittedName>
        <fullName evidence="4">Response regulator receiver domain protein</fullName>
    </submittedName>
</protein>
<gene>
    <name evidence="4" type="ORF">COLINT_03148</name>
</gene>
<dbReference type="InterPro" id="IPR001789">
    <property type="entry name" value="Sig_transdc_resp-reg_receiver"/>
</dbReference>
<dbReference type="PANTHER" id="PTHR37299">
    <property type="entry name" value="TRANSCRIPTIONAL REGULATOR-RELATED"/>
    <property type="match status" value="1"/>
</dbReference>
<dbReference type="InterPro" id="IPR011006">
    <property type="entry name" value="CheY-like_superfamily"/>
</dbReference>
<dbReference type="Pfam" id="PF00072">
    <property type="entry name" value="Response_reg"/>
    <property type="match status" value="1"/>
</dbReference>
<sequence length="259" mass="28687">MACWAQSPWDKGDGMADQAWRVLIVDDEPPIRAELNYLLKQDGRVGRIEEAGGATEAVEKILAFGPEVLFLDIQMPGTSGVQLADTLQKLKKPPAIVFVTAFSEYAAEAFELDAADYVLKPVEQDRLEKALDKVENALNARRPAVAEPVRRIQGERNGKRTYIPVTDIAYIEARADYASAHTETGTYLVNDSISVLERRLANEGFLRVHRSFLVNIDDVRDVEVLKPSGLMQLKLGRTDASIPVSRRRATGVKKQLGLA</sequence>
<keyword evidence="1" id="KW-0597">Phosphoprotein</keyword>